<dbReference type="InterPro" id="IPR005642">
    <property type="entry name" value="LysO"/>
</dbReference>
<comment type="caution">
    <text evidence="2">The sequence shown here is derived from an EMBL/GenBank/DDBJ whole genome shotgun (WGS) entry which is preliminary data.</text>
</comment>
<keyword evidence="1" id="KW-0812">Transmembrane</keyword>
<protein>
    <recommendedName>
        <fullName evidence="3">DUF340 domain-containing protein</fullName>
    </recommendedName>
</protein>
<gene>
    <name evidence="2" type="ORF">SDC9_87777</name>
</gene>
<evidence type="ECO:0008006" key="3">
    <source>
        <dbReference type="Google" id="ProtNLM"/>
    </source>
</evidence>
<feature type="transmembrane region" description="Helical" evidence="1">
    <location>
        <begin position="78"/>
        <end position="100"/>
    </location>
</feature>
<evidence type="ECO:0000256" key="1">
    <source>
        <dbReference type="SAM" id="Phobius"/>
    </source>
</evidence>
<name>A0A644ZK79_9ZZZZ</name>
<organism evidence="2">
    <name type="scientific">bioreactor metagenome</name>
    <dbReference type="NCBI Taxonomy" id="1076179"/>
    <lineage>
        <taxon>unclassified sequences</taxon>
        <taxon>metagenomes</taxon>
        <taxon>ecological metagenomes</taxon>
    </lineage>
</organism>
<evidence type="ECO:0000313" key="2">
    <source>
        <dbReference type="EMBL" id="MPM41127.1"/>
    </source>
</evidence>
<dbReference type="EMBL" id="VSSQ01009255">
    <property type="protein sequence ID" value="MPM41127.1"/>
    <property type="molecule type" value="Genomic_DNA"/>
</dbReference>
<accession>A0A644ZK79</accession>
<keyword evidence="1" id="KW-1133">Transmembrane helix</keyword>
<dbReference type="GO" id="GO:0015661">
    <property type="term" value="F:L-lysine efflux transmembrane transporter activity"/>
    <property type="evidence" value="ECO:0007669"/>
    <property type="project" value="InterPro"/>
</dbReference>
<dbReference type="Pfam" id="PF03956">
    <property type="entry name" value="Lys_export"/>
    <property type="match status" value="1"/>
</dbReference>
<keyword evidence="1" id="KW-0472">Membrane</keyword>
<feature type="transmembrane region" description="Helical" evidence="1">
    <location>
        <begin position="48"/>
        <end position="66"/>
    </location>
</feature>
<feature type="transmembrane region" description="Helical" evidence="1">
    <location>
        <begin position="19"/>
        <end position="36"/>
    </location>
</feature>
<reference evidence="2" key="1">
    <citation type="submission" date="2019-08" db="EMBL/GenBank/DDBJ databases">
        <authorList>
            <person name="Kucharzyk K."/>
            <person name="Murdoch R.W."/>
            <person name="Higgins S."/>
            <person name="Loffler F."/>
        </authorList>
    </citation>
    <scope>NUCLEOTIDE SEQUENCE</scope>
</reference>
<dbReference type="AlphaFoldDB" id="A0A644ZK79"/>
<sequence>MITGEKKILTFAIKNKSRMLNIILIILSGIVVGYFARKLPQVKHVGSVISLIIMLLLFFLGVSVGANEQVVTNFSTIGLDALIISFGATVGTVLCAWLVYSTFFRRKGKNS</sequence>
<proteinExistence type="predicted"/>